<dbReference type="PANTHER" id="PTHR46060">
    <property type="entry name" value="MARINER MOS1 TRANSPOSASE-LIKE PROTEIN"/>
    <property type="match status" value="1"/>
</dbReference>
<feature type="non-terminal residue" evidence="1">
    <location>
        <position position="92"/>
    </location>
</feature>
<name>E2C8W5_HARSA</name>
<dbReference type="STRING" id="610380.E2C8W5"/>
<dbReference type="GO" id="GO:0000014">
    <property type="term" value="F:single-stranded DNA endodeoxyribonuclease activity"/>
    <property type="evidence" value="ECO:0007669"/>
    <property type="project" value="TreeGrafter"/>
</dbReference>
<accession>E2C8W5</accession>
<dbReference type="GO" id="GO:0035861">
    <property type="term" value="C:site of double-strand break"/>
    <property type="evidence" value="ECO:0007669"/>
    <property type="project" value="TreeGrafter"/>
</dbReference>
<dbReference type="GO" id="GO:0042800">
    <property type="term" value="F:histone H3K4 methyltransferase activity"/>
    <property type="evidence" value="ECO:0007669"/>
    <property type="project" value="TreeGrafter"/>
</dbReference>
<keyword evidence="2" id="KW-1185">Reference proteome</keyword>
<proteinExistence type="predicted"/>
<gene>
    <name evidence="1" type="ORF">EAI_02261</name>
</gene>
<dbReference type="PANTHER" id="PTHR46060:SF2">
    <property type="entry name" value="HISTONE-LYSINE N-METHYLTRANSFERASE SETMAR"/>
    <property type="match status" value="1"/>
</dbReference>
<dbReference type="InParanoid" id="E2C8W5"/>
<dbReference type="GO" id="GO:0003697">
    <property type="term" value="F:single-stranded DNA binding"/>
    <property type="evidence" value="ECO:0007669"/>
    <property type="project" value="TreeGrafter"/>
</dbReference>
<sequence>SVRNWFSKFRSGNFDLKDASHSGRSVEADEDQIKALVDANRHLITREVTERLNLSSSTVHEHLKRFGFVSKLNIWVPHVLKERNWIRRIIIC</sequence>
<dbReference type="InterPro" id="IPR052709">
    <property type="entry name" value="Transposase-MT_Hybrid"/>
</dbReference>
<dbReference type="EMBL" id="GL453739">
    <property type="protein sequence ID" value="EFN75615.1"/>
    <property type="molecule type" value="Genomic_DNA"/>
</dbReference>
<dbReference type="AlphaFoldDB" id="E2C8W5"/>
<dbReference type="GO" id="GO:0006303">
    <property type="term" value="P:double-strand break repair via nonhomologous end joining"/>
    <property type="evidence" value="ECO:0007669"/>
    <property type="project" value="TreeGrafter"/>
</dbReference>
<keyword evidence="1" id="KW-0489">Methyltransferase</keyword>
<protein>
    <submittedName>
        <fullName evidence="1">Histone-lysine N-methyltransferase SETMAR</fullName>
    </submittedName>
</protein>
<dbReference type="OrthoDB" id="7600185at2759"/>
<dbReference type="Proteomes" id="UP000008237">
    <property type="component" value="Unassembled WGS sequence"/>
</dbReference>
<dbReference type="OMA" id="NWIRRII"/>
<dbReference type="GO" id="GO:0046975">
    <property type="term" value="F:histone H3K36 methyltransferase activity"/>
    <property type="evidence" value="ECO:0007669"/>
    <property type="project" value="TreeGrafter"/>
</dbReference>
<dbReference type="Gene3D" id="1.10.10.10">
    <property type="entry name" value="Winged helix-like DNA-binding domain superfamily/Winged helix DNA-binding domain"/>
    <property type="match status" value="1"/>
</dbReference>
<evidence type="ECO:0000313" key="1">
    <source>
        <dbReference type="EMBL" id="EFN75615.1"/>
    </source>
</evidence>
<dbReference type="GO" id="GO:0044547">
    <property type="term" value="F:DNA topoisomerase binding"/>
    <property type="evidence" value="ECO:0007669"/>
    <property type="project" value="TreeGrafter"/>
</dbReference>
<dbReference type="GO" id="GO:0031297">
    <property type="term" value="P:replication fork processing"/>
    <property type="evidence" value="ECO:0007669"/>
    <property type="project" value="TreeGrafter"/>
</dbReference>
<dbReference type="GO" id="GO:0003690">
    <property type="term" value="F:double-stranded DNA binding"/>
    <property type="evidence" value="ECO:0007669"/>
    <property type="project" value="TreeGrafter"/>
</dbReference>
<evidence type="ECO:0000313" key="2">
    <source>
        <dbReference type="Proteomes" id="UP000008237"/>
    </source>
</evidence>
<feature type="non-terminal residue" evidence="1">
    <location>
        <position position="1"/>
    </location>
</feature>
<reference evidence="1 2" key="1">
    <citation type="journal article" date="2010" name="Science">
        <title>Genomic comparison of the ants Camponotus floridanus and Harpegnathos saltator.</title>
        <authorList>
            <person name="Bonasio R."/>
            <person name="Zhang G."/>
            <person name="Ye C."/>
            <person name="Mutti N.S."/>
            <person name="Fang X."/>
            <person name="Qin N."/>
            <person name="Donahue G."/>
            <person name="Yang P."/>
            <person name="Li Q."/>
            <person name="Li C."/>
            <person name="Zhang P."/>
            <person name="Huang Z."/>
            <person name="Berger S.L."/>
            <person name="Reinberg D."/>
            <person name="Wang J."/>
            <person name="Liebig J."/>
        </authorList>
    </citation>
    <scope>NUCLEOTIDE SEQUENCE [LARGE SCALE GENOMIC DNA]</scope>
    <source>
        <strain evidence="1 2">R22 G/1</strain>
    </source>
</reference>
<dbReference type="GO" id="GO:0044774">
    <property type="term" value="P:mitotic DNA integrity checkpoint signaling"/>
    <property type="evidence" value="ECO:0007669"/>
    <property type="project" value="TreeGrafter"/>
</dbReference>
<dbReference type="GO" id="GO:0000793">
    <property type="term" value="C:condensed chromosome"/>
    <property type="evidence" value="ECO:0007669"/>
    <property type="project" value="TreeGrafter"/>
</dbReference>
<keyword evidence="1" id="KW-0808">Transferase</keyword>
<dbReference type="GO" id="GO:0005634">
    <property type="term" value="C:nucleus"/>
    <property type="evidence" value="ECO:0007669"/>
    <property type="project" value="TreeGrafter"/>
</dbReference>
<dbReference type="GO" id="GO:0015074">
    <property type="term" value="P:DNA integration"/>
    <property type="evidence" value="ECO:0007669"/>
    <property type="project" value="TreeGrafter"/>
</dbReference>
<dbReference type="GO" id="GO:0000729">
    <property type="term" value="P:DNA double-strand break processing"/>
    <property type="evidence" value="ECO:0007669"/>
    <property type="project" value="TreeGrafter"/>
</dbReference>
<organism evidence="2">
    <name type="scientific">Harpegnathos saltator</name>
    <name type="common">Jerdon's jumping ant</name>
    <dbReference type="NCBI Taxonomy" id="610380"/>
    <lineage>
        <taxon>Eukaryota</taxon>
        <taxon>Metazoa</taxon>
        <taxon>Ecdysozoa</taxon>
        <taxon>Arthropoda</taxon>
        <taxon>Hexapoda</taxon>
        <taxon>Insecta</taxon>
        <taxon>Pterygota</taxon>
        <taxon>Neoptera</taxon>
        <taxon>Endopterygota</taxon>
        <taxon>Hymenoptera</taxon>
        <taxon>Apocrita</taxon>
        <taxon>Aculeata</taxon>
        <taxon>Formicoidea</taxon>
        <taxon>Formicidae</taxon>
        <taxon>Ponerinae</taxon>
        <taxon>Ponerini</taxon>
        <taxon>Harpegnathos</taxon>
    </lineage>
</organism>
<dbReference type="GO" id="GO:0032259">
    <property type="term" value="P:methylation"/>
    <property type="evidence" value="ECO:0007669"/>
    <property type="project" value="UniProtKB-KW"/>
</dbReference>
<dbReference type="InterPro" id="IPR036388">
    <property type="entry name" value="WH-like_DNA-bd_sf"/>
</dbReference>